<evidence type="ECO:0000256" key="2">
    <source>
        <dbReference type="SAM" id="MobiDB-lite"/>
    </source>
</evidence>
<dbReference type="EMBL" id="JBHMCT010000004">
    <property type="protein sequence ID" value="MFB9553166.1"/>
    <property type="molecule type" value="Genomic_DNA"/>
</dbReference>
<keyword evidence="4" id="KW-0378">Hydrolase</keyword>
<dbReference type="InterPro" id="IPR003790">
    <property type="entry name" value="GHL10"/>
</dbReference>
<organism evidence="4 5">
    <name type="scientific">Streptomyces roseoviridis</name>
    <dbReference type="NCBI Taxonomy" id="67361"/>
    <lineage>
        <taxon>Bacteria</taxon>
        <taxon>Bacillati</taxon>
        <taxon>Actinomycetota</taxon>
        <taxon>Actinomycetes</taxon>
        <taxon>Kitasatosporales</taxon>
        <taxon>Streptomycetaceae</taxon>
        <taxon>Streptomyces</taxon>
    </lineage>
</organism>
<protein>
    <submittedName>
        <fullName evidence="4">Glycoside hydrolase family 10 protein</fullName>
    </submittedName>
</protein>
<dbReference type="Pfam" id="PF02638">
    <property type="entry name" value="GHL10"/>
    <property type="match status" value="1"/>
</dbReference>
<dbReference type="InterPro" id="IPR017853">
    <property type="entry name" value="GH"/>
</dbReference>
<keyword evidence="5" id="KW-1185">Reference proteome</keyword>
<feature type="compositionally biased region" description="Basic and acidic residues" evidence="2">
    <location>
        <begin position="27"/>
        <end position="55"/>
    </location>
</feature>
<dbReference type="PANTHER" id="PTHR43405">
    <property type="entry name" value="GLYCOSYL HYDROLASE DIGH"/>
    <property type="match status" value="1"/>
</dbReference>
<comment type="caution">
    <text evidence="4">The sequence shown here is derived from an EMBL/GenBank/DDBJ whole genome shotgun (WGS) entry which is preliminary data.</text>
</comment>
<keyword evidence="1" id="KW-0732">Signal</keyword>
<evidence type="ECO:0000256" key="1">
    <source>
        <dbReference type="ARBA" id="ARBA00022729"/>
    </source>
</evidence>
<dbReference type="GO" id="GO:0016787">
    <property type="term" value="F:hydrolase activity"/>
    <property type="evidence" value="ECO:0007669"/>
    <property type="project" value="UniProtKB-KW"/>
</dbReference>
<sequence length="427" mass="47888">MTPIGRRGFVAGVALTALAVGTGRADAAPHREPGRPARERHGGEDDGRDVEAREHDDEDDRAPDGFRGMWVATIANRDFPSRSGLTAAEQRAELISLLDLAVRRRMTAVILQVRPSADALWPSPYEPWAQCLTGVQGKDPGWDPLGTAVAEAHARGLELHAWCNPYRVASHADPGRLAVGHPVRRNPEWALTYHGKLLYDPGLPEVRRHVQDAMLDAVRRYDIDALHWDDYFYPYPVAGQRLDDDETFRRHGEGFTDRAAWRRHNVDLLVSQMAARIKEVKPHVAFGISPFGVWRNASTDPAGSDTGPTVQTYDDLYADTRRWVREHWIDYVAPQLYWHIGFRTADYARLVPWWDAVVRGTGVRLYLGEALYKVGDPAQPAAWQDPRELARHVELARRYPNVAGHCYFAAREVAKDPLGALTAAVEA</sequence>
<dbReference type="PANTHER" id="PTHR43405:SF1">
    <property type="entry name" value="GLYCOSYL HYDROLASE DIGH"/>
    <property type="match status" value="1"/>
</dbReference>
<reference evidence="4 5" key="1">
    <citation type="submission" date="2024-09" db="EMBL/GenBank/DDBJ databases">
        <authorList>
            <person name="Sun Q."/>
            <person name="Mori K."/>
        </authorList>
    </citation>
    <scope>NUCLEOTIDE SEQUENCE [LARGE SCALE GENOMIC DNA]</scope>
    <source>
        <strain evidence="4 5">JCM 4414</strain>
    </source>
</reference>
<evidence type="ECO:0000259" key="3">
    <source>
        <dbReference type="Pfam" id="PF02638"/>
    </source>
</evidence>
<dbReference type="InterPro" id="IPR006311">
    <property type="entry name" value="TAT_signal"/>
</dbReference>
<feature type="region of interest" description="Disordered" evidence="2">
    <location>
        <begin position="23"/>
        <end position="65"/>
    </location>
</feature>
<dbReference type="RefSeq" id="WP_345490131.1">
    <property type="nucleotide sequence ID" value="NZ_BAAAWU010000001.1"/>
</dbReference>
<evidence type="ECO:0000313" key="5">
    <source>
        <dbReference type="Proteomes" id="UP001589716"/>
    </source>
</evidence>
<dbReference type="SUPFAM" id="SSF51445">
    <property type="entry name" value="(Trans)glycosidases"/>
    <property type="match status" value="1"/>
</dbReference>
<gene>
    <name evidence="4" type="ORF">ACFFTP_03000</name>
</gene>
<dbReference type="InterPro" id="IPR052177">
    <property type="entry name" value="Divisome_Glycosyl_Hydrolase"/>
</dbReference>
<proteinExistence type="predicted"/>
<evidence type="ECO:0000313" key="4">
    <source>
        <dbReference type="EMBL" id="MFB9553166.1"/>
    </source>
</evidence>
<accession>A0ABV5QI84</accession>
<dbReference type="Proteomes" id="UP001589716">
    <property type="component" value="Unassembled WGS sequence"/>
</dbReference>
<name>A0ABV5QI84_9ACTN</name>
<feature type="domain" description="Glycosyl hydrolase-like 10" evidence="3">
    <location>
        <begin position="66"/>
        <end position="379"/>
    </location>
</feature>
<dbReference type="PROSITE" id="PS51318">
    <property type="entry name" value="TAT"/>
    <property type="match status" value="1"/>
</dbReference>
<dbReference type="Gene3D" id="3.20.20.80">
    <property type="entry name" value="Glycosidases"/>
    <property type="match status" value="1"/>
</dbReference>